<keyword evidence="4" id="KW-0934">Plastid</keyword>
<dbReference type="GO" id="GO:0009536">
    <property type="term" value="C:plastid"/>
    <property type="evidence" value="ECO:0007669"/>
    <property type="project" value="UniProtKB-SubCell"/>
</dbReference>
<evidence type="ECO:0000259" key="7">
    <source>
        <dbReference type="Pfam" id="PF05695"/>
    </source>
</evidence>
<comment type="subcellular location">
    <subcellularLocation>
        <location evidence="2">Plastid</location>
    </subcellularLocation>
</comment>
<dbReference type="Proteomes" id="UP000593575">
    <property type="component" value="Unassembled WGS sequence"/>
</dbReference>
<proteinExistence type="inferred from homology"/>
<evidence type="ECO:0000313" key="9">
    <source>
        <dbReference type="Proteomes" id="UP000593575"/>
    </source>
</evidence>
<evidence type="ECO:0000313" key="8">
    <source>
        <dbReference type="EMBL" id="MBA0837670.1"/>
    </source>
</evidence>
<keyword evidence="9" id="KW-1185">Reference proteome</keyword>
<comment type="caution">
    <text evidence="8">The sequence shown here is derived from an EMBL/GenBank/DDBJ whole genome shotgun (WGS) entry which is preliminary data.</text>
</comment>
<keyword evidence="6" id="KW-0067">ATP-binding</keyword>
<comment type="similarity">
    <text evidence="3">Belongs to the Ycf2 family.</text>
</comment>
<comment type="function">
    <text evidence="1">Probable ATPase of unknown function. Its presence in a non-photosynthetic plant (Epifagus virginiana) and experiments in tobacco indicate that it has an essential function which is probably not related to photosynthesis.</text>
</comment>
<reference evidence="8 9" key="1">
    <citation type="journal article" date="2019" name="Genome Biol. Evol.">
        <title>Insights into the evolution of the New World diploid cottons (Gossypium, subgenus Houzingenia) based on genome sequencing.</title>
        <authorList>
            <person name="Grover C.E."/>
            <person name="Arick M.A. 2nd"/>
            <person name="Thrash A."/>
            <person name="Conover J.L."/>
            <person name="Sanders W.S."/>
            <person name="Peterson D.G."/>
            <person name="Frelichowski J.E."/>
            <person name="Scheffler J.A."/>
            <person name="Scheffler B.E."/>
            <person name="Wendel J.F."/>
        </authorList>
    </citation>
    <scope>NUCLEOTIDE SEQUENCE [LARGE SCALE GENOMIC DNA]</scope>
    <source>
        <strain evidence="8">6</strain>
        <tissue evidence="8">Leaf</tissue>
    </source>
</reference>
<evidence type="ECO:0000256" key="6">
    <source>
        <dbReference type="ARBA" id="ARBA00022840"/>
    </source>
</evidence>
<evidence type="ECO:0000256" key="1">
    <source>
        <dbReference type="ARBA" id="ARBA00002329"/>
    </source>
</evidence>
<accession>A0A7J9JU03</accession>
<name>A0A7J9JU03_9ROSI</name>
<dbReference type="PANTHER" id="PTHR33078">
    <property type="entry name" value="PROTEIN YCF2-RELATED"/>
    <property type="match status" value="1"/>
</dbReference>
<protein>
    <recommendedName>
        <fullName evidence="7">Ycf2 N-terminal domain-containing protein</fullName>
    </recommendedName>
</protein>
<dbReference type="AlphaFoldDB" id="A0A7J9JU03"/>
<gene>
    <name evidence="8" type="ORF">Goarm_009808</name>
</gene>
<evidence type="ECO:0000256" key="4">
    <source>
        <dbReference type="ARBA" id="ARBA00022640"/>
    </source>
</evidence>
<keyword evidence="5" id="KW-0547">Nucleotide-binding</keyword>
<evidence type="ECO:0000256" key="2">
    <source>
        <dbReference type="ARBA" id="ARBA00004474"/>
    </source>
</evidence>
<sequence>MICSPTYGVKSIRSKKKHLNINLIDLISIIPNPINRIIFFKKYETSTSYNDAIDRDLYTELELLTMMNTLTMDMISETD</sequence>
<dbReference type="InterPro" id="IPR056777">
    <property type="entry name" value="Ycf2_N"/>
</dbReference>
<feature type="domain" description="Ycf2 N-terminal" evidence="7">
    <location>
        <begin position="4"/>
        <end position="42"/>
    </location>
</feature>
<dbReference type="GO" id="GO:0005524">
    <property type="term" value="F:ATP binding"/>
    <property type="evidence" value="ECO:0007669"/>
    <property type="project" value="UniProtKB-KW"/>
</dbReference>
<dbReference type="EMBL" id="JABFAE010000009">
    <property type="protein sequence ID" value="MBA0837670.1"/>
    <property type="molecule type" value="Genomic_DNA"/>
</dbReference>
<evidence type="ECO:0000256" key="5">
    <source>
        <dbReference type="ARBA" id="ARBA00022741"/>
    </source>
</evidence>
<evidence type="ECO:0000256" key="3">
    <source>
        <dbReference type="ARBA" id="ARBA00009361"/>
    </source>
</evidence>
<dbReference type="PANTHER" id="PTHR33078:SF100">
    <property type="entry name" value="PROTEIN YCF2"/>
    <property type="match status" value="1"/>
</dbReference>
<dbReference type="Pfam" id="PF05695">
    <property type="entry name" value="Ycf2"/>
    <property type="match status" value="1"/>
</dbReference>
<organism evidence="8 9">
    <name type="scientific">Gossypium armourianum</name>
    <dbReference type="NCBI Taxonomy" id="34283"/>
    <lineage>
        <taxon>Eukaryota</taxon>
        <taxon>Viridiplantae</taxon>
        <taxon>Streptophyta</taxon>
        <taxon>Embryophyta</taxon>
        <taxon>Tracheophyta</taxon>
        <taxon>Spermatophyta</taxon>
        <taxon>Magnoliopsida</taxon>
        <taxon>eudicotyledons</taxon>
        <taxon>Gunneridae</taxon>
        <taxon>Pentapetalae</taxon>
        <taxon>rosids</taxon>
        <taxon>malvids</taxon>
        <taxon>Malvales</taxon>
        <taxon>Malvaceae</taxon>
        <taxon>Malvoideae</taxon>
        <taxon>Gossypium</taxon>
    </lineage>
</organism>